<organism evidence="5 6">
    <name type="scientific">Sporomusa malonica</name>
    <dbReference type="NCBI Taxonomy" id="112901"/>
    <lineage>
        <taxon>Bacteria</taxon>
        <taxon>Bacillati</taxon>
        <taxon>Bacillota</taxon>
        <taxon>Negativicutes</taxon>
        <taxon>Selenomonadales</taxon>
        <taxon>Sporomusaceae</taxon>
        <taxon>Sporomusa</taxon>
    </lineage>
</organism>
<dbReference type="InterPro" id="IPR000873">
    <property type="entry name" value="AMP-dep_synth/lig_dom"/>
</dbReference>
<evidence type="ECO:0000256" key="2">
    <source>
        <dbReference type="ARBA" id="ARBA00022598"/>
    </source>
</evidence>
<protein>
    <submittedName>
        <fullName evidence="5">Acyl-CoA synthetase (AMP-forming)/AMP-acid ligase II</fullName>
    </submittedName>
</protein>
<feature type="domain" description="AMP-binding enzyme C-terminal" evidence="4">
    <location>
        <begin position="418"/>
        <end position="491"/>
    </location>
</feature>
<dbReference type="Pfam" id="PF00501">
    <property type="entry name" value="AMP-binding"/>
    <property type="match status" value="1"/>
</dbReference>
<dbReference type="AlphaFoldDB" id="A0A1W1Y7Q1"/>
<dbReference type="GO" id="GO:0031956">
    <property type="term" value="F:medium-chain fatty acid-CoA ligase activity"/>
    <property type="evidence" value="ECO:0007669"/>
    <property type="project" value="TreeGrafter"/>
</dbReference>
<keyword evidence="2 5" id="KW-0436">Ligase</keyword>
<gene>
    <name evidence="5" type="ORF">SAMN04488500_10184</name>
</gene>
<dbReference type="InterPro" id="IPR045851">
    <property type="entry name" value="AMP-bd_C_sf"/>
</dbReference>
<dbReference type="STRING" id="112901.SAMN04488500_10184"/>
<dbReference type="Gene3D" id="3.30.300.30">
    <property type="match status" value="1"/>
</dbReference>
<evidence type="ECO:0000313" key="6">
    <source>
        <dbReference type="Proteomes" id="UP000192738"/>
    </source>
</evidence>
<dbReference type="Proteomes" id="UP000192738">
    <property type="component" value="Unassembled WGS sequence"/>
</dbReference>
<keyword evidence="6" id="KW-1185">Reference proteome</keyword>
<dbReference type="GO" id="GO:0006631">
    <property type="term" value="P:fatty acid metabolic process"/>
    <property type="evidence" value="ECO:0007669"/>
    <property type="project" value="TreeGrafter"/>
</dbReference>
<reference evidence="5 6" key="1">
    <citation type="submission" date="2017-04" db="EMBL/GenBank/DDBJ databases">
        <authorList>
            <person name="Afonso C.L."/>
            <person name="Miller P.J."/>
            <person name="Scott M.A."/>
            <person name="Spackman E."/>
            <person name="Goraichik I."/>
            <person name="Dimitrov K.M."/>
            <person name="Suarez D.L."/>
            <person name="Swayne D.E."/>
        </authorList>
    </citation>
    <scope>NUCLEOTIDE SEQUENCE [LARGE SCALE GENOMIC DNA]</scope>
    <source>
        <strain evidence="5 6">DSM 5090</strain>
    </source>
</reference>
<dbReference type="PANTHER" id="PTHR43201:SF5">
    <property type="entry name" value="MEDIUM-CHAIN ACYL-COA LIGASE ACSF2, MITOCHONDRIAL"/>
    <property type="match status" value="1"/>
</dbReference>
<sequence>MLLHQLLLQGAARQPDKTAFCWVDRKTSLTYAEAARQMDHFAGALHHLRVVKGDRVTIFAHNGMDYLLGMFACWRIGAIAALVNVRFAGELEYYLHDHQPTVVIYTHDMAEAVRQAAATTPSIRHLVCMDGPQPGAESLPALLAAGLTAPADPGDEAAIAHLSYTSGTTGRPKGACLMHEPTMRATNCIAERLRIASEDISFGPTALSSSYQLVGNLLPPLHRMATVNVMSQWTQQAGWLALDVTQSSLFVANPTLLAEVLEESKLQGRIPGSLRLGLSGGGPVPTALKKAWRDELGIPLVESYGQSELGGFVAMGFPAKEPDHRLGAVGLAQPDKEVAILDKAGKALPVGEVGEICLRGGFMHGYWGKPDKTAEALKDGWLHTGDAGWIDTEGYVTMRGRFSELLTVAEKIWFPRDVEEALADLPEVKAAAVVAIPDHLLGQRPVAYVMLQDETIAPDTLKRLIEHKVPYNIEPLLMKSIAEFPMTPTGKIAKAELRELAILTAL</sequence>
<dbReference type="EMBL" id="FWXI01000001">
    <property type="protein sequence ID" value="SMC32176.1"/>
    <property type="molecule type" value="Genomic_DNA"/>
</dbReference>
<evidence type="ECO:0000259" key="3">
    <source>
        <dbReference type="Pfam" id="PF00501"/>
    </source>
</evidence>
<comment type="similarity">
    <text evidence="1">Belongs to the ATP-dependent AMP-binding enzyme family.</text>
</comment>
<dbReference type="InterPro" id="IPR025110">
    <property type="entry name" value="AMP-bd_C"/>
</dbReference>
<evidence type="ECO:0000259" key="4">
    <source>
        <dbReference type="Pfam" id="PF13193"/>
    </source>
</evidence>
<feature type="domain" description="AMP-dependent synthetase/ligase" evidence="3">
    <location>
        <begin position="10"/>
        <end position="367"/>
    </location>
</feature>
<dbReference type="InterPro" id="IPR042099">
    <property type="entry name" value="ANL_N_sf"/>
</dbReference>
<dbReference type="PROSITE" id="PS00455">
    <property type="entry name" value="AMP_BINDING"/>
    <property type="match status" value="1"/>
</dbReference>
<dbReference type="PANTHER" id="PTHR43201">
    <property type="entry name" value="ACYL-COA SYNTHETASE"/>
    <property type="match status" value="1"/>
</dbReference>
<dbReference type="SUPFAM" id="SSF56801">
    <property type="entry name" value="Acetyl-CoA synthetase-like"/>
    <property type="match status" value="1"/>
</dbReference>
<proteinExistence type="inferred from homology"/>
<dbReference type="Pfam" id="PF13193">
    <property type="entry name" value="AMP-binding_C"/>
    <property type="match status" value="1"/>
</dbReference>
<evidence type="ECO:0000313" key="5">
    <source>
        <dbReference type="EMBL" id="SMC32176.1"/>
    </source>
</evidence>
<dbReference type="InterPro" id="IPR020845">
    <property type="entry name" value="AMP-binding_CS"/>
</dbReference>
<name>A0A1W1Y7Q1_9FIRM</name>
<dbReference type="OrthoDB" id="9757771at2"/>
<evidence type="ECO:0000256" key="1">
    <source>
        <dbReference type="ARBA" id="ARBA00006432"/>
    </source>
</evidence>
<dbReference type="Gene3D" id="3.40.50.12780">
    <property type="entry name" value="N-terminal domain of ligase-like"/>
    <property type="match status" value="1"/>
</dbReference>
<accession>A0A1W1Y7Q1</accession>